<keyword evidence="3 7" id="KW-0285">Flavoprotein</keyword>
<evidence type="ECO:0000256" key="5">
    <source>
        <dbReference type="PIRSR" id="PIRSR000137-1"/>
    </source>
</evidence>
<organism evidence="10 11">
    <name type="scientific">Pseudoclavibacter chungangensis</name>
    <dbReference type="NCBI Taxonomy" id="587635"/>
    <lineage>
        <taxon>Bacteria</taxon>
        <taxon>Bacillati</taxon>
        <taxon>Actinomycetota</taxon>
        <taxon>Actinomycetes</taxon>
        <taxon>Micrococcales</taxon>
        <taxon>Microbacteriaceae</taxon>
        <taxon>Pseudoclavibacter</taxon>
    </lineage>
</organism>
<dbReference type="Pfam" id="PF05199">
    <property type="entry name" value="GMC_oxred_C"/>
    <property type="match status" value="1"/>
</dbReference>
<evidence type="ECO:0000256" key="7">
    <source>
        <dbReference type="RuleBase" id="RU003968"/>
    </source>
</evidence>
<dbReference type="Pfam" id="PF00732">
    <property type="entry name" value="GMC_oxred_N"/>
    <property type="match status" value="1"/>
</dbReference>
<evidence type="ECO:0000256" key="2">
    <source>
        <dbReference type="ARBA" id="ARBA00010790"/>
    </source>
</evidence>
<dbReference type="OrthoDB" id="9785276at2"/>
<sequence>MHTSTDGSAGERVDYIVVGSGSAGSVLANRLSADPTRQVLVLEAGGSDRRKEITIPAAFSKLFTTDVDWNYRTEPQPGLDGRTIFWPRGKVLGGSSSLNAMMWVIGFAADYDRGAELAGPRWSWSSLEPLFRDTLVPVSEQRDPRPQTGTLLEAVQEAGYRLEEPNLPASDGFTRTRVTQRKGDRWNAHRSYVQPVLASRPNLDVRTDAHVTRIRFDGTRAVGVEYRHGGRTRIAHASAEVILAGGAVNTPQLLLLSGIGDPEQLAALGIPVVAASPEVGRNLRDHLASLLVRHSEPGTLYSAETPAQLARYLLARKGMLTSNVAEGYGFVRSDASLAEPDLEILVAPAAYTREGLHGIPGHGLSVGTVLLQPESRGSITLASADPVEHPVIDPAYLSDEAGADRARMLAGLGIVDRILSSPVLAGSLRPGYIAPDGGERLSPEDRLVAALDQCSHTLYHPTSTARMGSDAASVVDPELRVRGVTGLRVADASVMPEIIRGHTHAPSVVIGEQAARLVLDTDPASLAHRA</sequence>
<dbReference type="SUPFAM" id="SSF51905">
    <property type="entry name" value="FAD/NAD(P)-binding domain"/>
    <property type="match status" value="1"/>
</dbReference>
<name>A0A7J5BQ85_9MICO</name>
<evidence type="ECO:0000256" key="3">
    <source>
        <dbReference type="ARBA" id="ARBA00022630"/>
    </source>
</evidence>
<dbReference type="PROSITE" id="PS00623">
    <property type="entry name" value="GMC_OXRED_1"/>
    <property type="match status" value="1"/>
</dbReference>
<comment type="cofactor">
    <cofactor evidence="1 6">
        <name>FAD</name>
        <dbReference type="ChEBI" id="CHEBI:57692"/>
    </cofactor>
</comment>
<evidence type="ECO:0000256" key="1">
    <source>
        <dbReference type="ARBA" id="ARBA00001974"/>
    </source>
</evidence>
<dbReference type="EMBL" id="WBJZ01000013">
    <property type="protein sequence ID" value="KAB1655956.1"/>
    <property type="molecule type" value="Genomic_DNA"/>
</dbReference>
<evidence type="ECO:0000259" key="9">
    <source>
        <dbReference type="PROSITE" id="PS00624"/>
    </source>
</evidence>
<gene>
    <name evidence="10" type="ORF">F8O01_10940</name>
</gene>
<feature type="domain" description="Glucose-methanol-choline oxidoreductase N-terminal" evidence="9">
    <location>
        <begin position="246"/>
        <end position="260"/>
    </location>
</feature>
<evidence type="ECO:0000256" key="4">
    <source>
        <dbReference type="ARBA" id="ARBA00022827"/>
    </source>
</evidence>
<evidence type="ECO:0000313" key="10">
    <source>
        <dbReference type="EMBL" id="KAB1655956.1"/>
    </source>
</evidence>
<feature type="binding site" evidence="6">
    <location>
        <position position="211"/>
    </location>
    <ligand>
        <name>FAD</name>
        <dbReference type="ChEBI" id="CHEBI:57692"/>
    </ligand>
</feature>
<accession>A0A7J5BQ85</accession>
<dbReference type="GO" id="GO:0016614">
    <property type="term" value="F:oxidoreductase activity, acting on CH-OH group of donors"/>
    <property type="evidence" value="ECO:0007669"/>
    <property type="project" value="InterPro"/>
</dbReference>
<dbReference type="PANTHER" id="PTHR11552:SF147">
    <property type="entry name" value="CHOLINE DEHYDROGENASE, MITOCHONDRIAL"/>
    <property type="match status" value="1"/>
</dbReference>
<feature type="active site" description="Proton acceptor" evidence="5">
    <location>
        <position position="502"/>
    </location>
</feature>
<dbReference type="GO" id="GO:0050660">
    <property type="term" value="F:flavin adenine dinucleotide binding"/>
    <property type="evidence" value="ECO:0007669"/>
    <property type="project" value="InterPro"/>
</dbReference>
<protein>
    <submittedName>
        <fullName evidence="10">Glucose-methanol-choline oxidoreductase</fullName>
    </submittedName>
</protein>
<feature type="active site" description="Proton donor" evidence="5">
    <location>
        <position position="460"/>
    </location>
</feature>
<reference evidence="10 11" key="1">
    <citation type="submission" date="2019-09" db="EMBL/GenBank/DDBJ databases">
        <title>Phylogeny of genus Pseudoclavibacter and closely related genus.</title>
        <authorList>
            <person name="Li Y."/>
        </authorList>
    </citation>
    <scope>NUCLEOTIDE SEQUENCE [LARGE SCALE GENOMIC DNA]</scope>
    <source>
        <strain evidence="10 11">DSM 23821</strain>
    </source>
</reference>
<dbReference type="Proteomes" id="UP000467240">
    <property type="component" value="Unassembled WGS sequence"/>
</dbReference>
<dbReference type="InterPro" id="IPR036188">
    <property type="entry name" value="FAD/NAD-bd_sf"/>
</dbReference>
<proteinExistence type="inferred from homology"/>
<keyword evidence="4 6" id="KW-0274">FAD</keyword>
<dbReference type="PROSITE" id="PS00624">
    <property type="entry name" value="GMC_OXRED_2"/>
    <property type="match status" value="1"/>
</dbReference>
<dbReference type="Gene3D" id="3.30.560.10">
    <property type="entry name" value="Glucose Oxidase, domain 3"/>
    <property type="match status" value="1"/>
</dbReference>
<keyword evidence="11" id="KW-1185">Reference proteome</keyword>
<feature type="binding site" evidence="6">
    <location>
        <position position="91"/>
    </location>
    <ligand>
        <name>FAD</name>
        <dbReference type="ChEBI" id="CHEBI:57692"/>
    </ligand>
</feature>
<dbReference type="InterPro" id="IPR012132">
    <property type="entry name" value="GMC_OxRdtase"/>
</dbReference>
<dbReference type="InterPro" id="IPR007867">
    <property type="entry name" value="GMC_OxRtase_C"/>
</dbReference>
<dbReference type="InterPro" id="IPR000172">
    <property type="entry name" value="GMC_OxRdtase_N"/>
</dbReference>
<dbReference type="Gene3D" id="3.50.50.60">
    <property type="entry name" value="FAD/NAD(P)-binding domain"/>
    <property type="match status" value="1"/>
</dbReference>
<evidence type="ECO:0000313" key="11">
    <source>
        <dbReference type="Proteomes" id="UP000467240"/>
    </source>
</evidence>
<comment type="similarity">
    <text evidence="2 7">Belongs to the GMC oxidoreductase family.</text>
</comment>
<comment type="caution">
    <text evidence="10">The sequence shown here is derived from an EMBL/GenBank/DDBJ whole genome shotgun (WGS) entry which is preliminary data.</text>
</comment>
<dbReference type="SUPFAM" id="SSF54373">
    <property type="entry name" value="FAD-linked reductases, C-terminal domain"/>
    <property type="match status" value="1"/>
</dbReference>
<evidence type="ECO:0000259" key="8">
    <source>
        <dbReference type="PROSITE" id="PS00623"/>
    </source>
</evidence>
<evidence type="ECO:0000256" key="6">
    <source>
        <dbReference type="PIRSR" id="PIRSR000137-2"/>
    </source>
</evidence>
<dbReference type="RefSeq" id="WP_158040904.1">
    <property type="nucleotide sequence ID" value="NZ_JACCFV010000001.1"/>
</dbReference>
<dbReference type="PIRSF" id="PIRSF000137">
    <property type="entry name" value="Alcohol_oxidase"/>
    <property type="match status" value="1"/>
</dbReference>
<dbReference type="PANTHER" id="PTHR11552">
    <property type="entry name" value="GLUCOSE-METHANOL-CHOLINE GMC OXIDOREDUCTASE"/>
    <property type="match status" value="1"/>
</dbReference>
<feature type="domain" description="Glucose-methanol-choline oxidoreductase N-terminal" evidence="8">
    <location>
        <begin position="89"/>
        <end position="112"/>
    </location>
</feature>
<dbReference type="AlphaFoldDB" id="A0A7J5BQ85"/>